<keyword evidence="3" id="KW-1003">Cell membrane</keyword>
<sequence>MILFMLNLVLMVAWAILLGNFGWLTLLSGFVVGYLALLASRPLYGPSRYFGAVWRVLGLAGYFLYDLMRSSVAVVWDVLTPSHHARPGIIAVPLTAEKDGEIMLTANLISLTPGTLSLDISPDRKTLWVHGMFVDDPDALRKSLKDGMERRVMETVR</sequence>
<keyword evidence="4 7" id="KW-0812">Transmembrane</keyword>
<dbReference type="OrthoDB" id="9807187at2"/>
<name>K9GSC7_9PROT</name>
<comment type="caution">
    <text evidence="8">The sequence shown here is derived from an EMBL/GenBank/DDBJ whole genome shotgun (WGS) entry which is preliminary data.</text>
</comment>
<evidence type="ECO:0000313" key="9">
    <source>
        <dbReference type="Proteomes" id="UP000009881"/>
    </source>
</evidence>
<dbReference type="EMBL" id="ANHY01000017">
    <property type="protein sequence ID" value="EKV28072.1"/>
    <property type="molecule type" value="Genomic_DNA"/>
</dbReference>
<feature type="transmembrane region" description="Helical" evidence="7">
    <location>
        <begin position="12"/>
        <end position="37"/>
    </location>
</feature>
<dbReference type="Proteomes" id="UP000009881">
    <property type="component" value="Unassembled WGS sequence"/>
</dbReference>
<gene>
    <name evidence="8" type="ORF">C882_1073</name>
</gene>
<evidence type="ECO:0000313" key="8">
    <source>
        <dbReference type="EMBL" id="EKV28072.1"/>
    </source>
</evidence>
<evidence type="ECO:0000256" key="6">
    <source>
        <dbReference type="ARBA" id="ARBA00023136"/>
    </source>
</evidence>
<evidence type="ECO:0000256" key="2">
    <source>
        <dbReference type="ARBA" id="ARBA00006228"/>
    </source>
</evidence>
<dbReference type="STRING" id="1238182.C882_1073"/>
<dbReference type="GO" id="GO:0008324">
    <property type="term" value="F:monoatomic cation transmembrane transporter activity"/>
    <property type="evidence" value="ECO:0007669"/>
    <property type="project" value="InterPro"/>
</dbReference>
<dbReference type="eggNOG" id="COG1863">
    <property type="taxonomic scope" value="Bacteria"/>
</dbReference>
<dbReference type="PANTHER" id="PTHR34584">
    <property type="entry name" value="NA(+)/H(+) ANTIPORTER SUBUNIT E1"/>
    <property type="match status" value="1"/>
</dbReference>
<evidence type="ECO:0000256" key="5">
    <source>
        <dbReference type="ARBA" id="ARBA00022989"/>
    </source>
</evidence>
<evidence type="ECO:0000256" key="7">
    <source>
        <dbReference type="SAM" id="Phobius"/>
    </source>
</evidence>
<dbReference type="GO" id="GO:0005886">
    <property type="term" value="C:plasma membrane"/>
    <property type="evidence" value="ECO:0007669"/>
    <property type="project" value="UniProtKB-SubCell"/>
</dbReference>
<organism evidence="8 9">
    <name type="scientific">Caenispirillum salinarum AK4</name>
    <dbReference type="NCBI Taxonomy" id="1238182"/>
    <lineage>
        <taxon>Bacteria</taxon>
        <taxon>Pseudomonadati</taxon>
        <taxon>Pseudomonadota</taxon>
        <taxon>Alphaproteobacteria</taxon>
        <taxon>Rhodospirillales</taxon>
        <taxon>Novispirillaceae</taxon>
        <taxon>Caenispirillum</taxon>
    </lineage>
</organism>
<dbReference type="Pfam" id="PF01899">
    <property type="entry name" value="MNHE"/>
    <property type="match status" value="1"/>
</dbReference>
<dbReference type="InterPro" id="IPR002758">
    <property type="entry name" value="Cation_antiport_E"/>
</dbReference>
<keyword evidence="6 7" id="KW-0472">Membrane</keyword>
<evidence type="ECO:0000256" key="1">
    <source>
        <dbReference type="ARBA" id="ARBA00004651"/>
    </source>
</evidence>
<reference evidence="8 9" key="1">
    <citation type="journal article" date="2013" name="Genome Announc.">
        <title>Draft Genome Sequence of an Alphaproteobacterium, Caenispirillum salinarum AK4(T), Isolated from a Solar Saltern.</title>
        <authorList>
            <person name="Khatri I."/>
            <person name="Singh A."/>
            <person name="Korpole S."/>
            <person name="Pinnaka A.K."/>
            <person name="Subramanian S."/>
        </authorList>
    </citation>
    <scope>NUCLEOTIDE SEQUENCE [LARGE SCALE GENOMIC DNA]</scope>
    <source>
        <strain evidence="8 9">AK4</strain>
    </source>
</reference>
<dbReference type="PATRIC" id="fig|1238182.3.peg.3287"/>
<keyword evidence="9" id="KW-1185">Reference proteome</keyword>
<comment type="similarity">
    <text evidence="2">Belongs to the CPA3 antiporters (TC 2.A.63) subunit E family.</text>
</comment>
<evidence type="ECO:0000256" key="3">
    <source>
        <dbReference type="ARBA" id="ARBA00022475"/>
    </source>
</evidence>
<keyword evidence="5 7" id="KW-1133">Transmembrane helix</keyword>
<dbReference type="RefSeq" id="WP_009541729.1">
    <property type="nucleotide sequence ID" value="NZ_ANHY01000017.1"/>
</dbReference>
<proteinExistence type="inferred from homology"/>
<accession>K9GSC7</accession>
<dbReference type="AlphaFoldDB" id="K9GSC7"/>
<evidence type="ECO:0000256" key="4">
    <source>
        <dbReference type="ARBA" id="ARBA00022692"/>
    </source>
</evidence>
<comment type="subcellular location">
    <subcellularLocation>
        <location evidence="1">Cell membrane</location>
        <topology evidence="1">Multi-pass membrane protein</topology>
    </subcellularLocation>
</comment>
<dbReference type="PIRSF" id="PIRSF019239">
    <property type="entry name" value="MrpE"/>
    <property type="match status" value="1"/>
</dbReference>
<protein>
    <submittedName>
        <fullName evidence="8">Na(+) H(+) antiporter subunit E</fullName>
    </submittedName>
</protein>
<dbReference type="PANTHER" id="PTHR34584:SF1">
    <property type="entry name" value="NA(+)_H(+) ANTIPORTER SUBUNIT E1"/>
    <property type="match status" value="1"/>
</dbReference>